<dbReference type="InterPro" id="IPR045931">
    <property type="entry name" value="DUF6350"/>
</dbReference>
<feature type="transmembrane region" description="Helical" evidence="2">
    <location>
        <begin position="64"/>
        <end position="92"/>
    </location>
</feature>
<feature type="transmembrane region" description="Helical" evidence="2">
    <location>
        <begin position="112"/>
        <end position="139"/>
    </location>
</feature>
<feature type="transmembrane region" description="Helical" evidence="2">
    <location>
        <begin position="194"/>
        <end position="211"/>
    </location>
</feature>
<feature type="transmembrane region" description="Helical" evidence="2">
    <location>
        <begin position="334"/>
        <end position="353"/>
    </location>
</feature>
<feature type="region of interest" description="Disordered" evidence="1">
    <location>
        <begin position="1"/>
        <end position="55"/>
    </location>
</feature>
<comment type="caution">
    <text evidence="3">The sequence shown here is derived from an EMBL/GenBank/DDBJ whole genome shotgun (WGS) entry which is preliminary data.</text>
</comment>
<evidence type="ECO:0008006" key="5">
    <source>
        <dbReference type="Google" id="ProtNLM"/>
    </source>
</evidence>
<feature type="transmembrane region" description="Helical" evidence="2">
    <location>
        <begin position="365"/>
        <end position="387"/>
    </location>
</feature>
<evidence type="ECO:0000313" key="4">
    <source>
        <dbReference type="Proteomes" id="UP000548476"/>
    </source>
</evidence>
<dbReference type="RefSeq" id="WP_184789388.1">
    <property type="nucleotide sequence ID" value="NZ_BONT01000030.1"/>
</dbReference>
<keyword evidence="4" id="KW-1185">Reference proteome</keyword>
<evidence type="ECO:0000256" key="2">
    <source>
        <dbReference type="SAM" id="Phobius"/>
    </source>
</evidence>
<feature type="transmembrane region" description="Helical" evidence="2">
    <location>
        <begin position="232"/>
        <end position="256"/>
    </location>
</feature>
<feature type="transmembrane region" description="Helical" evidence="2">
    <location>
        <begin position="294"/>
        <end position="314"/>
    </location>
</feature>
<proteinExistence type="predicted"/>
<feature type="transmembrane region" description="Helical" evidence="2">
    <location>
        <begin position="407"/>
        <end position="429"/>
    </location>
</feature>
<dbReference type="Pfam" id="PF19877">
    <property type="entry name" value="DUF6350"/>
    <property type="match status" value="1"/>
</dbReference>
<feature type="compositionally biased region" description="Basic and acidic residues" evidence="1">
    <location>
        <begin position="10"/>
        <end position="21"/>
    </location>
</feature>
<name>A0A841FGV6_9ACTN</name>
<evidence type="ECO:0000256" key="1">
    <source>
        <dbReference type="SAM" id="MobiDB-lite"/>
    </source>
</evidence>
<evidence type="ECO:0000313" key="3">
    <source>
        <dbReference type="EMBL" id="MBB6036551.1"/>
    </source>
</evidence>
<feature type="transmembrane region" description="Helical" evidence="2">
    <location>
        <begin position="159"/>
        <end position="182"/>
    </location>
</feature>
<organism evidence="3 4">
    <name type="scientific">Phytomonospora endophytica</name>
    <dbReference type="NCBI Taxonomy" id="714109"/>
    <lineage>
        <taxon>Bacteria</taxon>
        <taxon>Bacillati</taxon>
        <taxon>Actinomycetota</taxon>
        <taxon>Actinomycetes</taxon>
        <taxon>Micromonosporales</taxon>
        <taxon>Micromonosporaceae</taxon>
        <taxon>Phytomonospora</taxon>
    </lineage>
</organism>
<keyword evidence="2" id="KW-0812">Transmembrane</keyword>
<dbReference type="AlphaFoldDB" id="A0A841FGV6"/>
<keyword evidence="2" id="KW-0472">Membrane</keyword>
<keyword evidence="2" id="KW-1133">Transmembrane helix</keyword>
<accession>A0A841FGV6</accession>
<protein>
    <recommendedName>
        <fullName evidence="5">Integral membrane protein</fullName>
    </recommendedName>
</protein>
<reference evidence="3 4" key="1">
    <citation type="submission" date="2020-08" db="EMBL/GenBank/DDBJ databases">
        <title>Genomic Encyclopedia of Type Strains, Phase IV (KMG-IV): sequencing the most valuable type-strain genomes for metagenomic binning, comparative biology and taxonomic classification.</title>
        <authorList>
            <person name="Goeker M."/>
        </authorList>
    </citation>
    <scope>NUCLEOTIDE SEQUENCE [LARGE SCALE GENOMIC DNA]</scope>
    <source>
        <strain evidence="3 4">YIM 65646</strain>
    </source>
</reference>
<feature type="transmembrane region" description="Helical" evidence="2">
    <location>
        <begin position="268"/>
        <end position="287"/>
    </location>
</feature>
<dbReference type="EMBL" id="JACHGT010000009">
    <property type="protein sequence ID" value="MBB6036551.1"/>
    <property type="molecule type" value="Genomic_DNA"/>
</dbReference>
<dbReference type="Proteomes" id="UP000548476">
    <property type="component" value="Unassembled WGS sequence"/>
</dbReference>
<sequence length="436" mass="44707">MGEQKRKRGAQRDTAKVDVSRVRQRRGTQRETVPVQERPRGRQRETVAVGRSPLPRRKRTARSVFTAGVATTGWAVLVVGTPLIVCVVAAWFLAGHPGSVSDAVRAAGAVWLLGHGVPVGIAGGLIGLPPLVVTVVLAWRLKKAGANTARAIGARDSAAVRSVLLALVPPYTGIAVIVAALVDSDLFSVGVLRSAGQAALFAAVFGVWGALRESKVGVRRWRRLPLWLRRGLRTGMIATVLLLAAGSLAAGISLAANASAAIEILDGYGTGALGVGLICLLYVPSFAIWSTSFLLGPGFAFGTGTTVSLVDVVLGPVPAVPLLAALPTQPAPPAATVLLGVPVATGVVLGVLLARRSSELRLAHLFLAAISAGLVAGVLVAIVSYAGSGPLGTGRLATIGPHLWPTTLTAAGTIAVAVGFGAAATRALLGRDRRLR</sequence>
<gene>
    <name evidence="3" type="ORF">HNR73_004422</name>
</gene>